<keyword evidence="2" id="KW-1185">Reference proteome</keyword>
<protein>
    <submittedName>
        <fullName evidence="1">Uncharacterized protein</fullName>
    </submittedName>
</protein>
<reference evidence="1" key="1">
    <citation type="submission" date="2022-11" db="EMBL/GenBank/DDBJ databases">
        <title>Genome Sequence of Nemania bipapillata.</title>
        <authorList>
            <person name="Buettner E."/>
        </authorList>
    </citation>
    <scope>NUCLEOTIDE SEQUENCE</scope>
    <source>
        <strain evidence="1">CP14</strain>
    </source>
</reference>
<dbReference type="EMBL" id="JAPESX010002410">
    <property type="protein sequence ID" value="KAJ8107918.1"/>
    <property type="molecule type" value="Genomic_DNA"/>
</dbReference>
<sequence length="996" mass="109043">MAGLSYTEHARSRRPSVVLNAYLLGSLLLDVAIVRSFWLSGLESTICALFSASFALKAVVLVMEAVEKGRFIVDTNPGHRNPELTSGLYSRGLIWWMNPLLLDGFRRLLRPEDLYSLDGSMSADVLHKAFWRSWDEGPRSQKHMMSWIGKVQQRIGITSTMLGHMKSIKMSGMGQNLGRSIAQLRKDEIDAAAPFRIMSAIISAVAQAPVLLSPVAAFALFAIVSGNSGKSFDVTRVFTSLSLILLLGQPLFWILEAVLDTSAALASFKRIEQFISKASRTEKRDIVTQGPCSLNASGPADAASIAPSSHAHDFELQNLNIAINQQDINAIVVRNSSLSWSSEATPMLEIENMTVGKGELAIVIGAVACGKTTLLRGLLGELPSITGYVKLLGGKVAYCEQTPWLVNGTILQNIVGETSYDEALYSSVIHACDLGKDFAALDQGDQTIIGSKGIILSGGQRQRLALARLLYARPQLAFLDDPFSGLDNHTSQVVFNRTLSKQNGLLRQWGATVVLVTQAVKFLPDGDKVISLAGGSITEQGTFSSLRRAGGYVQGLFRKVSADEADDAVWLNWWTEANTKEPNSRIGYYLGVYATLQILAVISFGILTLIGIFSIASRVGIQMHQRLLDAVLRAPLSLFTSTDIGSITTRFSQDIGILDRSLPLALLVTIAKEKAPVYTQFLETLSGLVTIRAFGWSASAITTNHSLVDKSQRPFYLLLMVQQWLTLVLNLVTAALAVLIVGLAVRLRDSISASLTGVSLVQLITLAETLKLLIQFWTSLETSLGAVARIKNFSEETPNEKLPGENQQPPQNWPAHGHIDFRDISSSYGADEERKALANIDMKIDAGQKDTFYLPGSVRLNIDPYDSATSDAIERVLRRVGLWDVVVERGGLEAKFEDENLSHGQRQLFSLARAVLRKAHSRVIVFDEATSSVDAHTDSVIRDFLRDEFQHHTVIWIAHRLETILDFDRVIVLDGGSASCGMQGTDRIDESLYTLV</sequence>
<organism evidence="1 2">
    <name type="scientific">Nemania bipapillata</name>
    <dbReference type="NCBI Taxonomy" id="110536"/>
    <lineage>
        <taxon>Eukaryota</taxon>
        <taxon>Fungi</taxon>
        <taxon>Dikarya</taxon>
        <taxon>Ascomycota</taxon>
        <taxon>Pezizomycotina</taxon>
        <taxon>Sordariomycetes</taxon>
        <taxon>Xylariomycetidae</taxon>
        <taxon>Xylariales</taxon>
        <taxon>Xylariaceae</taxon>
        <taxon>Nemania</taxon>
    </lineage>
</organism>
<accession>A0ACC2HYP0</accession>
<dbReference type="Proteomes" id="UP001153334">
    <property type="component" value="Unassembled WGS sequence"/>
</dbReference>
<proteinExistence type="predicted"/>
<evidence type="ECO:0000313" key="1">
    <source>
        <dbReference type="EMBL" id="KAJ8107918.1"/>
    </source>
</evidence>
<gene>
    <name evidence="1" type="ORF">ONZ43_g6583</name>
</gene>
<name>A0ACC2HYP0_9PEZI</name>
<comment type="caution">
    <text evidence="1">The sequence shown here is derived from an EMBL/GenBank/DDBJ whole genome shotgun (WGS) entry which is preliminary data.</text>
</comment>
<evidence type="ECO:0000313" key="2">
    <source>
        <dbReference type="Proteomes" id="UP001153334"/>
    </source>
</evidence>